<dbReference type="Proteomes" id="UP001642464">
    <property type="component" value="Unassembled WGS sequence"/>
</dbReference>
<gene>
    <name evidence="1" type="ORF">SCF082_LOCUS40388</name>
</gene>
<keyword evidence="2" id="KW-1185">Reference proteome</keyword>
<sequence>MLTNPDLPGCEKVCGTFLNPAWLNEPCRAFDVEHDLSMDPNTLGPEKIFMVKGWNRSCCCLLVLFGCYKNEEILKATPSENKQFQAYESVSQFAQAYNLGQTESAAAVNLLRYVPETAKKKLKLFNTSHSTGVGNLQPWSKVLTNTDELIHLLVDRMESDYVSLSVRMRKPWSKEEGLQKVCGAFIAACARYHELVPKEFADKTLPEIKKAFMHRHADADLQALLNETVPPLDVSKIMIFQSHLSKYHTEAMMDFKFLNDRYMRGKAKVVQQRGIGATKSILLGLLDGMTEPNVPVLVVDLLPSRFSEWSSACWEIQRDYLLGTDQSIDLRFLAVYQNDEASFLKAAQDLRVGRAMDQWWDKSDEAGPRSRENVRFQQDPPSLEVLSATVGTGTLIPDMVRDKFLHSYEEPLKRMADRLLEETLIINALKSCGGASQRDESTANAARTAANPEWNGEFPWNFRKRMTCSGTHVADFDSGNTIEASATLARENKLEIVFTTMSHLWVVNRGTEQITIDAGELFGFNTGSYVEIPAGSAPSATDYLPWHLADDRALVCCVKSEGDKTSKTIQSVAETMCSITRLRGVTETRVVDHDLAPLVKAMQCSRKSFGLEHI</sequence>
<accession>A0ABP0QBC4</accession>
<proteinExistence type="predicted"/>
<evidence type="ECO:0000313" key="2">
    <source>
        <dbReference type="Proteomes" id="UP001642464"/>
    </source>
</evidence>
<organism evidence="1 2">
    <name type="scientific">Durusdinium trenchii</name>
    <dbReference type="NCBI Taxonomy" id="1381693"/>
    <lineage>
        <taxon>Eukaryota</taxon>
        <taxon>Sar</taxon>
        <taxon>Alveolata</taxon>
        <taxon>Dinophyceae</taxon>
        <taxon>Suessiales</taxon>
        <taxon>Symbiodiniaceae</taxon>
        <taxon>Durusdinium</taxon>
    </lineage>
</organism>
<name>A0ABP0QBC4_9DINO</name>
<evidence type="ECO:0000313" key="1">
    <source>
        <dbReference type="EMBL" id="CAK9085249.1"/>
    </source>
</evidence>
<dbReference type="EMBL" id="CAXAMM010039263">
    <property type="protein sequence ID" value="CAK9085249.1"/>
    <property type="molecule type" value="Genomic_DNA"/>
</dbReference>
<evidence type="ECO:0008006" key="3">
    <source>
        <dbReference type="Google" id="ProtNLM"/>
    </source>
</evidence>
<reference evidence="1 2" key="1">
    <citation type="submission" date="2024-02" db="EMBL/GenBank/DDBJ databases">
        <authorList>
            <person name="Chen Y."/>
            <person name="Shah S."/>
            <person name="Dougan E. K."/>
            <person name="Thang M."/>
            <person name="Chan C."/>
        </authorList>
    </citation>
    <scope>NUCLEOTIDE SEQUENCE [LARGE SCALE GENOMIC DNA]</scope>
</reference>
<comment type="caution">
    <text evidence="1">The sequence shown here is derived from an EMBL/GenBank/DDBJ whole genome shotgun (WGS) entry which is preliminary data.</text>
</comment>
<protein>
    <recommendedName>
        <fullName evidence="3">SNF2 N-terminal domain-containing protein</fullName>
    </recommendedName>
</protein>